<gene>
    <name evidence="6" type="ORF">RJ640_002503</name>
</gene>
<feature type="domain" description="CCHC-type" evidence="4">
    <location>
        <begin position="277"/>
        <end position="290"/>
    </location>
</feature>
<keyword evidence="1" id="KW-0378">Hydrolase</keyword>
<evidence type="ECO:0000313" key="6">
    <source>
        <dbReference type="EMBL" id="KAK2976025.1"/>
    </source>
</evidence>
<evidence type="ECO:0000256" key="3">
    <source>
        <dbReference type="PROSITE-ProRule" id="PRU00047"/>
    </source>
</evidence>
<dbReference type="Gene3D" id="2.60.120.200">
    <property type="match status" value="1"/>
</dbReference>
<dbReference type="PROSITE" id="PS50158">
    <property type="entry name" value="ZF_CCHC"/>
    <property type="match status" value="1"/>
</dbReference>
<dbReference type="GO" id="GO:0003676">
    <property type="term" value="F:nucleic acid binding"/>
    <property type="evidence" value="ECO:0007669"/>
    <property type="project" value="InterPro"/>
</dbReference>
<keyword evidence="3" id="KW-0863">Zinc-finger</keyword>
<feature type="domain" description="GH16" evidence="5">
    <location>
        <begin position="1"/>
        <end position="76"/>
    </location>
</feature>
<evidence type="ECO:0008006" key="8">
    <source>
        <dbReference type="Google" id="ProtNLM"/>
    </source>
</evidence>
<dbReference type="Proteomes" id="UP001187471">
    <property type="component" value="Unassembled WGS sequence"/>
</dbReference>
<dbReference type="InterPro" id="IPR001878">
    <property type="entry name" value="Znf_CCHC"/>
</dbReference>
<accession>A0AA88R640</accession>
<evidence type="ECO:0000259" key="5">
    <source>
        <dbReference type="PROSITE" id="PS51762"/>
    </source>
</evidence>
<evidence type="ECO:0000313" key="7">
    <source>
        <dbReference type="Proteomes" id="UP001187471"/>
    </source>
</evidence>
<proteinExistence type="predicted"/>
<name>A0AA88R640_9ASTE</name>
<dbReference type="GO" id="GO:0005975">
    <property type="term" value="P:carbohydrate metabolic process"/>
    <property type="evidence" value="ECO:0007669"/>
    <property type="project" value="InterPro"/>
</dbReference>
<dbReference type="InterPro" id="IPR000757">
    <property type="entry name" value="Beta-glucanase-like"/>
</dbReference>
<dbReference type="Pfam" id="PF00722">
    <property type="entry name" value="Glyco_hydro_16"/>
    <property type="match status" value="1"/>
</dbReference>
<evidence type="ECO:0000259" key="4">
    <source>
        <dbReference type="PROSITE" id="PS50158"/>
    </source>
</evidence>
<keyword evidence="2" id="KW-0326">Glycosidase</keyword>
<dbReference type="InterPro" id="IPR044791">
    <property type="entry name" value="Beta-glucanase/XTH"/>
</dbReference>
<dbReference type="AlphaFoldDB" id="A0AA88R640"/>
<evidence type="ECO:0000256" key="2">
    <source>
        <dbReference type="ARBA" id="ARBA00023295"/>
    </source>
</evidence>
<sequence>MEVKNEHQHDRLFILLRFSVDGTPIREFKNAESIGVPYPKNQAMRIYSSLWNADDWATRGGLVKTDWTKAPFTASYRNFSASACIWSSGVSSCGSSTPSSNSSNNGWLTEDLDATLQARLHGGSWTGWDNVEAEVRQHRDETVRVFNHKIPFPTTMFDKSFAFHYYVMPGRAPLKVMIKLPQGQELLHIWRGNEIFRKSDSEEFTTIGISKPYLILENTMPQSSKTSHVETNLLGPSDGLECKSESSLSPISSSFPSNRHSCNAQSELTNVENPDACYECGRTGHIKKYCLQLRNKTASSNSRDFKEKKFKSRKALLTWDDSDESDKEDSEDEDVAQLCFMANDDDTK</sequence>
<organism evidence="6 7">
    <name type="scientific">Escallonia rubra</name>
    <dbReference type="NCBI Taxonomy" id="112253"/>
    <lineage>
        <taxon>Eukaryota</taxon>
        <taxon>Viridiplantae</taxon>
        <taxon>Streptophyta</taxon>
        <taxon>Embryophyta</taxon>
        <taxon>Tracheophyta</taxon>
        <taxon>Spermatophyta</taxon>
        <taxon>Magnoliopsida</taxon>
        <taxon>eudicotyledons</taxon>
        <taxon>Gunneridae</taxon>
        <taxon>Pentapetalae</taxon>
        <taxon>asterids</taxon>
        <taxon>campanulids</taxon>
        <taxon>Escalloniales</taxon>
        <taxon>Escalloniaceae</taxon>
        <taxon>Escallonia</taxon>
    </lineage>
</organism>
<keyword evidence="7" id="KW-1185">Reference proteome</keyword>
<dbReference type="GO" id="GO:0004553">
    <property type="term" value="F:hydrolase activity, hydrolyzing O-glycosyl compounds"/>
    <property type="evidence" value="ECO:0007669"/>
    <property type="project" value="InterPro"/>
</dbReference>
<evidence type="ECO:0000256" key="1">
    <source>
        <dbReference type="ARBA" id="ARBA00022801"/>
    </source>
</evidence>
<dbReference type="InterPro" id="IPR013320">
    <property type="entry name" value="ConA-like_dom_sf"/>
</dbReference>
<dbReference type="GO" id="GO:0008270">
    <property type="term" value="F:zinc ion binding"/>
    <property type="evidence" value="ECO:0007669"/>
    <property type="project" value="UniProtKB-KW"/>
</dbReference>
<dbReference type="SUPFAM" id="SSF49899">
    <property type="entry name" value="Concanavalin A-like lectins/glucanases"/>
    <property type="match status" value="1"/>
</dbReference>
<feature type="non-terminal residue" evidence="6">
    <location>
        <position position="348"/>
    </location>
</feature>
<protein>
    <recommendedName>
        <fullName evidence="8">Xyloglucan endotransglucosylase/hydrolase</fullName>
    </recommendedName>
</protein>
<reference evidence="6" key="1">
    <citation type="submission" date="2022-12" db="EMBL/GenBank/DDBJ databases">
        <title>Draft genome assemblies for two species of Escallonia (Escalloniales).</title>
        <authorList>
            <person name="Chanderbali A."/>
            <person name="Dervinis C."/>
            <person name="Anghel I."/>
            <person name="Soltis D."/>
            <person name="Soltis P."/>
            <person name="Zapata F."/>
        </authorList>
    </citation>
    <scope>NUCLEOTIDE SEQUENCE</scope>
    <source>
        <strain evidence="6">UCBG92.1500</strain>
        <tissue evidence="6">Leaf</tissue>
    </source>
</reference>
<comment type="caution">
    <text evidence="6">The sequence shown here is derived from an EMBL/GenBank/DDBJ whole genome shotgun (WGS) entry which is preliminary data.</text>
</comment>
<keyword evidence="3" id="KW-0479">Metal-binding</keyword>
<dbReference type="PROSITE" id="PS51762">
    <property type="entry name" value="GH16_2"/>
    <property type="match status" value="1"/>
</dbReference>
<keyword evidence="3" id="KW-0862">Zinc</keyword>
<dbReference type="PANTHER" id="PTHR31062">
    <property type="entry name" value="XYLOGLUCAN ENDOTRANSGLUCOSYLASE/HYDROLASE PROTEIN 8-RELATED"/>
    <property type="match status" value="1"/>
</dbReference>
<dbReference type="EMBL" id="JAVXUO010002126">
    <property type="protein sequence ID" value="KAK2976025.1"/>
    <property type="molecule type" value="Genomic_DNA"/>
</dbReference>